<keyword evidence="3" id="KW-1185">Reference proteome</keyword>
<evidence type="ECO:0000256" key="1">
    <source>
        <dbReference type="SAM" id="SignalP"/>
    </source>
</evidence>
<protein>
    <submittedName>
        <fullName evidence="2">Uncharacterized protein</fullName>
    </submittedName>
</protein>
<evidence type="ECO:0000313" key="3">
    <source>
        <dbReference type="Proteomes" id="UP001165384"/>
    </source>
</evidence>
<keyword evidence="1" id="KW-0732">Signal</keyword>
<dbReference type="Proteomes" id="UP001165384">
    <property type="component" value="Unassembled WGS sequence"/>
</dbReference>
<evidence type="ECO:0000313" key="2">
    <source>
        <dbReference type="EMBL" id="MCG2575678.1"/>
    </source>
</evidence>
<proteinExistence type="predicted"/>
<gene>
    <name evidence="2" type="ORF">LZ012_01575</name>
</gene>
<feature type="chain" id="PRO_5045090858" evidence="1">
    <location>
        <begin position="20"/>
        <end position="237"/>
    </location>
</feature>
<sequence length="237" mass="24588">MAIASLAASAALSLVGSVAKSLTSPSRPAASSAGGAENSAVVKISEAGRARLAAEANKLEGKAKAAYDTSQGSKALDIDTYFTPDPSQSLLSIPLLMPTQNNIDALSQQVSAKMPGFLAAHGIPEAPASISYDAYGQIQLPGNYAYAAQFREALHDNPVLARQLSTVNALSSQKTEMAKSLPFDAEYRAARTPAELQAVIAKYRSLLDGHTTPSTIALHFDGQSRLSVTADGKALAA</sequence>
<reference evidence="2" key="1">
    <citation type="submission" date="2022-01" db="EMBL/GenBank/DDBJ databases">
        <authorList>
            <person name="Jo J.-H."/>
            <person name="Im W.-T."/>
        </authorList>
    </citation>
    <scope>NUCLEOTIDE SEQUENCE</scope>
    <source>
        <strain evidence="2">XY25</strain>
    </source>
</reference>
<comment type="caution">
    <text evidence="2">The sequence shown here is derived from an EMBL/GenBank/DDBJ whole genome shotgun (WGS) entry which is preliminary data.</text>
</comment>
<name>A0ABS9JXP9_9RHOO</name>
<dbReference type="RefSeq" id="WP_275706834.1">
    <property type="nucleotide sequence ID" value="NZ_JAKLTN010000001.1"/>
</dbReference>
<dbReference type="EMBL" id="JAKLTN010000001">
    <property type="protein sequence ID" value="MCG2575678.1"/>
    <property type="molecule type" value="Genomic_DNA"/>
</dbReference>
<accession>A0ABS9JXP9</accession>
<organism evidence="2 3">
    <name type="scientific">Dechloromonas hankyongensis</name>
    <dbReference type="NCBI Taxonomy" id="2908002"/>
    <lineage>
        <taxon>Bacteria</taxon>
        <taxon>Pseudomonadati</taxon>
        <taxon>Pseudomonadota</taxon>
        <taxon>Betaproteobacteria</taxon>
        <taxon>Rhodocyclales</taxon>
        <taxon>Azonexaceae</taxon>
        <taxon>Dechloromonas</taxon>
    </lineage>
</organism>
<feature type="signal peptide" evidence="1">
    <location>
        <begin position="1"/>
        <end position="19"/>
    </location>
</feature>